<protein>
    <submittedName>
        <fullName evidence="1">Uncharacterized protein</fullName>
    </submittedName>
</protein>
<name>A0A6N2YHU8_9BACT</name>
<accession>A0A6N2YHU8</accession>
<dbReference type="EMBL" id="CACRUT010000001">
    <property type="protein sequence ID" value="VYT65230.1"/>
    <property type="molecule type" value="Genomic_DNA"/>
</dbReference>
<sequence>MANIILINFAHEALHAYKIENLVCKQTSRLFLEI</sequence>
<dbReference type="AlphaFoldDB" id="A0A6N2YHU8"/>
<evidence type="ECO:0000313" key="1">
    <source>
        <dbReference type="EMBL" id="VYT65230.1"/>
    </source>
</evidence>
<proteinExistence type="predicted"/>
<reference evidence="1" key="1">
    <citation type="submission" date="2019-11" db="EMBL/GenBank/DDBJ databases">
        <authorList>
            <person name="Feng L."/>
        </authorList>
    </citation>
    <scope>NUCLEOTIDE SEQUENCE</scope>
    <source>
        <strain evidence="1">PclaraLFYP37</strain>
    </source>
</reference>
<gene>
    <name evidence="1" type="ORF">PCLFYP37_00039</name>
</gene>
<organism evidence="1">
    <name type="scientific">Paraprevotella clara</name>
    <dbReference type="NCBI Taxonomy" id="454154"/>
    <lineage>
        <taxon>Bacteria</taxon>
        <taxon>Pseudomonadati</taxon>
        <taxon>Bacteroidota</taxon>
        <taxon>Bacteroidia</taxon>
        <taxon>Bacteroidales</taxon>
        <taxon>Prevotellaceae</taxon>
        <taxon>Paraprevotella</taxon>
    </lineage>
</organism>